<evidence type="ECO:0000313" key="3">
    <source>
        <dbReference type="EMBL" id="KAG0729539.1"/>
    </source>
</evidence>
<sequence length="137" mass="16952">MMKPFIDYYEVLNVSRHVTPDEVKRAYRRLARIHHPDKNLDNVLEAAENFKVIKAAADTLSDPRQKALYDREYRQYLHKRKREERCWEREHKRRRQERDGERPDKRKRHEDEDEDEGSSEDEFWQRVKKVRRDCEKA</sequence>
<dbReference type="GO" id="GO:0005737">
    <property type="term" value="C:cytoplasm"/>
    <property type="evidence" value="ECO:0007669"/>
    <property type="project" value="TreeGrafter"/>
</dbReference>
<dbReference type="PANTHER" id="PTHR44029">
    <property type="entry name" value="DNAJ HOMOLOG SUBFAMILY C MEMBER 21"/>
    <property type="match status" value="1"/>
</dbReference>
<dbReference type="PROSITE" id="PS50076">
    <property type="entry name" value="DNAJ_2"/>
    <property type="match status" value="1"/>
</dbReference>
<dbReference type="InterPro" id="IPR051964">
    <property type="entry name" value="Chaperone_stress_response"/>
</dbReference>
<dbReference type="SMART" id="SM00271">
    <property type="entry name" value="DnaJ"/>
    <property type="match status" value="1"/>
</dbReference>
<keyword evidence="4" id="KW-1185">Reference proteome</keyword>
<dbReference type="Proteomes" id="UP000770661">
    <property type="component" value="Unassembled WGS sequence"/>
</dbReference>
<evidence type="ECO:0000313" key="4">
    <source>
        <dbReference type="Proteomes" id="UP000770661"/>
    </source>
</evidence>
<organism evidence="3 4">
    <name type="scientific">Chionoecetes opilio</name>
    <name type="common">Atlantic snow crab</name>
    <name type="synonym">Cancer opilio</name>
    <dbReference type="NCBI Taxonomy" id="41210"/>
    <lineage>
        <taxon>Eukaryota</taxon>
        <taxon>Metazoa</taxon>
        <taxon>Ecdysozoa</taxon>
        <taxon>Arthropoda</taxon>
        <taxon>Crustacea</taxon>
        <taxon>Multicrustacea</taxon>
        <taxon>Malacostraca</taxon>
        <taxon>Eumalacostraca</taxon>
        <taxon>Eucarida</taxon>
        <taxon>Decapoda</taxon>
        <taxon>Pleocyemata</taxon>
        <taxon>Brachyura</taxon>
        <taxon>Eubrachyura</taxon>
        <taxon>Majoidea</taxon>
        <taxon>Majidae</taxon>
        <taxon>Chionoecetes</taxon>
    </lineage>
</organism>
<comment type="caution">
    <text evidence="3">The sequence shown here is derived from an EMBL/GenBank/DDBJ whole genome shotgun (WGS) entry which is preliminary data.</text>
</comment>
<reference evidence="3" key="1">
    <citation type="submission" date="2020-07" db="EMBL/GenBank/DDBJ databases">
        <title>The High-quality genome of the commercially important snow crab, Chionoecetes opilio.</title>
        <authorList>
            <person name="Jeong J.-H."/>
            <person name="Ryu S."/>
        </authorList>
    </citation>
    <scope>NUCLEOTIDE SEQUENCE</scope>
    <source>
        <strain evidence="3">MADBK_172401_WGS</strain>
        <tissue evidence="3">Digestive gland</tissue>
    </source>
</reference>
<accession>A0A8J4YXL7</accession>
<dbReference type="PRINTS" id="PR00625">
    <property type="entry name" value="JDOMAIN"/>
</dbReference>
<gene>
    <name evidence="3" type="primary">DNAJC21_1</name>
    <name evidence="3" type="ORF">GWK47_030101</name>
</gene>
<proteinExistence type="predicted"/>
<dbReference type="EMBL" id="JACEEZ010001053">
    <property type="protein sequence ID" value="KAG0729539.1"/>
    <property type="molecule type" value="Genomic_DNA"/>
</dbReference>
<dbReference type="OrthoDB" id="552049at2759"/>
<feature type="compositionally biased region" description="Basic and acidic residues" evidence="1">
    <location>
        <begin position="85"/>
        <end position="104"/>
    </location>
</feature>
<name>A0A8J4YXL7_CHIOP</name>
<dbReference type="SUPFAM" id="SSF46565">
    <property type="entry name" value="Chaperone J-domain"/>
    <property type="match status" value="1"/>
</dbReference>
<dbReference type="PANTHER" id="PTHR44029:SF1">
    <property type="entry name" value="DNAJ HOMOLOG SUBFAMILY C MEMBER 21"/>
    <property type="match status" value="1"/>
</dbReference>
<dbReference type="CDD" id="cd06257">
    <property type="entry name" value="DnaJ"/>
    <property type="match status" value="1"/>
</dbReference>
<dbReference type="InterPro" id="IPR001623">
    <property type="entry name" value="DnaJ_domain"/>
</dbReference>
<evidence type="ECO:0000259" key="2">
    <source>
        <dbReference type="PROSITE" id="PS50076"/>
    </source>
</evidence>
<feature type="compositionally biased region" description="Acidic residues" evidence="1">
    <location>
        <begin position="111"/>
        <end position="122"/>
    </location>
</feature>
<dbReference type="AlphaFoldDB" id="A0A8J4YXL7"/>
<protein>
    <submittedName>
        <fullName evidence="3">DnaJ subfamily C member 21</fullName>
    </submittedName>
</protein>
<dbReference type="InterPro" id="IPR036869">
    <property type="entry name" value="J_dom_sf"/>
</dbReference>
<feature type="region of interest" description="Disordered" evidence="1">
    <location>
        <begin position="85"/>
        <end position="122"/>
    </location>
</feature>
<dbReference type="Pfam" id="PF00226">
    <property type="entry name" value="DnaJ"/>
    <property type="match status" value="1"/>
</dbReference>
<dbReference type="Gene3D" id="1.10.287.110">
    <property type="entry name" value="DnaJ domain"/>
    <property type="match status" value="1"/>
</dbReference>
<evidence type="ECO:0000256" key="1">
    <source>
        <dbReference type="SAM" id="MobiDB-lite"/>
    </source>
</evidence>
<feature type="domain" description="J" evidence="2">
    <location>
        <begin position="7"/>
        <end position="73"/>
    </location>
</feature>